<dbReference type="InParanoid" id="E4XD28"/>
<dbReference type="AlphaFoldDB" id="E4XD28"/>
<sequence length="143" mass="16107">MRLSAAFLAVAYSAAIRSETTQFGEGQQLPSNVEHLREPISMFIEEYVKVRPGSEWLRDCISGTARCDFLNNPRAAPVRSSVQSLQDKNQVQASYGKNSMRGVMPSAPRNEPEVAKETQDQVRQYIRGLTSFSSFLFFKIQNI</sequence>
<evidence type="ECO:0000313" key="3">
    <source>
        <dbReference type="Proteomes" id="UP000001307"/>
    </source>
</evidence>
<dbReference type="EMBL" id="FN653038">
    <property type="protein sequence ID" value="CBY24062.1"/>
    <property type="molecule type" value="Genomic_DNA"/>
</dbReference>
<protein>
    <submittedName>
        <fullName evidence="2">Uncharacterized protein</fullName>
    </submittedName>
</protein>
<reference evidence="2" key="1">
    <citation type="journal article" date="2010" name="Science">
        <title>Plasticity of animal genome architecture unmasked by rapid evolution of a pelagic tunicate.</title>
        <authorList>
            <person name="Denoeud F."/>
            <person name="Henriet S."/>
            <person name="Mungpakdee S."/>
            <person name="Aury J.M."/>
            <person name="Da Silva C."/>
            <person name="Brinkmann H."/>
            <person name="Mikhaleva J."/>
            <person name="Olsen L.C."/>
            <person name="Jubin C."/>
            <person name="Canestro C."/>
            <person name="Bouquet J.M."/>
            <person name="Danks G."/>
            <person name="Poulain J."/>
            <person name="Campsteijn C."/>
            <person name="Adamski M."/>
            <person name="Cross I."/>
            <person name="Yadetie F."/>
            <person name="Muffato M."/>
            <person name="Louis A."/>
            <person name="Butcher S."/>
            <person name="Tsagkogeorga G."/>
            <person name="Konrad A."/>
            <person name="Singh S."/>
            <person name="Jensen M.F."/>
            <person name="Cong E.H."/>
            <person name="Eikeseth-Otteraa H."/>
            <person name="Noel B."/>
            <person name="Anthouard V."/>
            <person name="Porcel B.M."/>
            <person name="Kachouri-Lafond R."/>
            <person name="Nishino A."/>
            <person name="Ugolini M."/>
            <person name="Chourrout P."/>
            <person name="Nishida H."/>
            <person name="Aasland R."/>
            <person name="Huzurbazar S."/>
            <person name="Westhof E."/>
            <person name="Delsuc F."/>
            <person name="Lehrach H."/>
            <person name="Reinhardt R."/>
            <person name="Weissenbach J."/>
            <person name="Roy S.W."/>
            <person name="Artiguenave F."/>
            <person name="Postlethwait J.H."/>
            <person name="Manak J.R."/>
            <person name="Thompson E.M."/>
            <person name="Jaillon O."/>
            <person name="Du Pasquier L."/>
            <person name="Boudinot P."/>
            <person name="Liberles D.A."/>
            <person name="Volff J.N."/>
            <person name="Philippe H."/>
            <person name="Lenhard B."/>
            <person name="Roest Crollius H."/>
            <person name="Wincker P."/>
            <person name="Chourrout D."/>
        </authorList>
    </citation>
    <scope>NUCLEOTIDE SEQUENCE [LARGE SCALE GENOMIC DNA]</scope>
</reference>
<dbReference type="Proteomes" id="UP000001307">
    <property type="component" value="Unassembled WGS sequence"/>
</dbReference>
<gene>
    <name evidence="2" type="ORF">GSOID_T00008063001</name>
</gene>
<evidence type="ECO:0000256" key="1">
    <source>
        <dbReference type="SAM" id="MobiDB-lite"/>
    </source>
</evidence>
<organism evidence="2">
    <name type="scientific">Oikopleura dioica</name>
    <name type="common">Tunicate</name>
    <dbReference type="NCBI Taxonomy" id="34765"/>
    <lineage>
        <taxon>Eukaryota</taxon>
        <taxon>Metazoa</taxon>
        <taxon>Chordata</taxon>
        <taxon>Tunicata</taxon>
        <taxon>Appendicularia</taxon>
        <taxon>Copelata</taxon>
        <taxon>Oikopleuridae</taxon>
        <taxon>Oikopleura</taxon>
    </lineage>
</organism>
<accession>E4XD28</accession>
<name>E4XD28_OIKDI</name>
<dbReference type="OrthoDB" id="10389232at2759"/>
<evidence type="ECO:0000313" key="2">
    <source>
        <dbReference type="EMBL" id="CBY24062.1"/>
    </source>
</evidence>
<keyword evidence="3" id="KW-1185">Reference proteome</keyword>
<proteinExistence type="predicted"/>
<feature type="region of interest" description="Disordered" evidence="1">
    <location>
        <begin position="94"/>
        <end position="114"/>
    </location>
</feature>